<sequence>VSSYFFLVIRGRRNCLPSPSRSPDAASLPSSPVAKQMVNTIDCDPYQDC</sequence>
<reference evidence="1 2" key="1">
    <citation type="submission" date="2019-11" db="EMBL/GenBank/DDBJ databases">
        <title>Whole genome sequence of Oryza granulata.</title>
        <authorList>
            <person name="Li W."/>
        </authorList>
    </citation>
    <scope>NUCLEOTIDE SEQUENCE [LARGE SCALE GENOMIC DNA]</scope>
    <source>
        <strain evidence="2">cv. Menghai</strain>
        <tissue evidence="1">Leaf</tissue>
    </source>
</reference>
<gene>
    <name evidence="1" type="ORF">E2562_016360</name>
</gene>
<proteinExistence type="predicted"/>
<keyword evidence="2" id="KW-1185">Reference proteome</keyword>
<feature type="non-terminal residue" evidence="1">
    <location>
        <position position="1"/>
    </location>
</feature>
<comment type="caution">
    <text evidence="1">The sequence shown here is derived from an EMBL/GenBank/DDBJ whole genome shotgun (WGS) entry which is preliminary data.</text>
</comment>
<protein>
    <submittedName>
        <fullName evidence="1">Uncharacterized protein</fullName>
    </submittedName>
</protein>
<evidence type="ECO:0000313" key="1">
    <source>
        <dbReference type="EMBL" id="KAF0917063.1"/>
    </source>
</evidence>
<name>A0A6G1DZE5_9ORYZ</name>
<organism evidence="1 2">
    <name type="scientific">Oryza meyeriana var. granulata</name>
    <dbReference type="NCBI Taxonomy" id="110450"/>
    <lineage>
        <taxon>Eukaryota</taxon>
        <taxon>Viridiplantae</taxon>
        <taxon>Streptophyta</taxon>
        <taxon>Embryophyta</taxon>
        <taxon>Tracheophyta</taxon>
        <taxon>Spermatophyta</taxon>
        <taxon>Magnoliopsida</taxon>
        <taxon>Liliopsida</taxon>
        <taxon>Poales</taxon>
        <taxon>Poaceae</taxon>
        <taxon>BOP clade</taxon>
        <taxon>Oryzoideae</taxon>
        <taxon>Oryzeae</taxon>
        <taxon>Oryzinae</taxon>
        <taxon>Oryza</taxon>
        <taxon>Oryza meyeriana</taxon>
    </lineage>
</organism>
<dbReference type="AlphaFoldDB" id="A0A6G1DZE5"/>
<evidence type="ECO:0000313" key="2">
    <source>
        <dbReference type="Proteomes" id="UP000479710"/>
    </source>
</evidence>
<dbReference type="EMBL" id="SPHZ02000005">
    <property type="protein sequence ID" value="KAF0917063.1"/>
    <property type="molecule type" value="Genomic_DNA"/>
</dbReference>
<accession>A0A6G1DZE5</accession>
<dbReference type="Proteomes" id="UP000479710">
    <property type="component" value="Unassembled WGS sequence"/>
</dbReference>